<proteinExistence type="predicted"/>
<evidence type="ECO:0000313" key="3">
    <source>
        <dbReference type="EMBL" id="CAA9355263.1"/>
    </source>
</evidence>
<keyword evidence="2" id="KW-0472">Membrane</keyword>
<dbReference type="Pfam" id="PF10002">
    <property type="entry name" value="DUF2243"/>
    <property type="match status" value="1"/>
</dbReference>
<feature type="compositionally biased region" description="Basic residues" evidence="1">
    <location>
        <begin position="1"/>
        <end position="11"/>
    </location>
</feature>
<evidence type="ECO:0000256" key="1">
    <source>
        <dbReference type="SAM" id="MobiDB-lite"/>
    </source>
</evidence>
<accession>A0A6J4MDD0</accession>
<evidence type="ECO:0008006" key="4">
    <source>
        <dbReference type="Google" id="ProtNLM"/>
    </source>
</evidence>
<name>A0A6J4MDD0_9ACTN</name>
<dbReference type="InterPro" id="IPR018719">
    <property type="entry name" value="DUF2243_membrane"/>
</dbReference>
<feature type="transmembrane region" description="Helical" evidence="2">
    <location>
        <begin position="92"/>
        <end position="110"/>
    </location>
</feature>
<feature type="transmembrane region" description="Helical" evidence="2">
    <location>
        <begin position="161"/>
        <end position="181"/>
    </location>
</feature>
<sequence length="201" mass="21589">MGGRGRRRLRTKAAGTRRFVTHAENEDAGRAGMPASAGPSRAPGLLYGIGLGGFVDGIVLHQLLQWHHMVSDVHAYPPTTVAGLEANTLADGLFHVVAWCSVVAASLLTIRSWRERRLAPSWGFHLGTVLAGWGLFNLVEGVVDHQILGVHHVRDDLGGPLAWDLGFLALGALQIVLGWLVSRRAGRTLRPAEGSGVRPRP</sequence>
<feature type="region of interest" description="Disordered" evidence="1">
    <location>
        <begin position="1"/>
        <end position="36"/>
    </location>
</feature>
<feature type="transmembrane region" description="Helical" evidence="2">
    <location>
        <begin position="122"/>
        <end position="141"/>
    </location>
</feature>
<feature type="transmembrane region" description="Helical" evidence="2">
    <location>
        <begin position="45"/>
        <end position="64"/>
    </location>
</feature>
<keyword evidence="2" id="KW-1133">Transmembrane helix</keyword>
<dbReference type="EMBL" id="CADCUI010000048">
    <property type="protein sequence ID" value="CAA9355263.1"/>
    <property type="molecule type" value="Genomic_DNA"/>
</dbReference>
<dbReference type="AlphaFoldDB" id="A0A6J4MDD0"/>
<reference evidence="3" key="1">
    <citation type="submission" date="2020-02" db="EMBL/GenBank/DDBJ databases">
        <authorList>
            <person name="Meier V. D."/>
        </authorList>
    </citation>
    <scope>NUCLEOTIDE SEQUENCE</scope>
    <source>
        <strain evidence="3">AVDCRST_MAG34</strain>
    </source>
</reference>
<evidence type="ECO:0000256" key="2">
    <source>
        <dbReference type="SAM" id="Phobius"/>
    </source>
</evidence>
<protein>
    <recommendedName>
        <fullName evidence="4">DUF2243 domain-containing protein</fullName>
    </recommendedName>
</protein>
<organism evidence="3">
    <name type="scientific">uncultured Nocardioidaceae bacterium</name>
    <dbReference type="NCBI Taxonomy" id="253824"/>
    <lineage>
        <taxon>Bacteria</taxon>
        <taxon>Bacillati</taxon>
        <taxon>Actinomycetota</taxon>
        <taxon>Actinomycetes</taxon>
        <taxon>Propionibacteriales</taxon>
        <taxon>Nocardioidaceae</taxon>
        <taxon>environmental samples</taxon>
    </lineage>
</organism>
<keyword evidence="2" id="KW-0812">Transmembrane</keyword>
<gene>
    <name evidence="3" type="ORF">AVDCRST_MAG34-2034</name>
</gene>